<evidence type="ECO:0000256" key="3">
    <source>
        <dbReference type="ARBA" id="ARBA00022603"/>
    </source>
</evidence>
<comment type="catalytic activity">
    <reaction evidence="5">
        <text>a 2'-deoxyadenosine in DNA + S-adenosyl-L-methionine = an N(6)-methyl-2'-deoxyadenosine in DNA + S-adenosyl-L-homocysteine + H(+)</text>
        <dbReference type="Rhea" id="RHEA:15197"/>
        <dbReference type="Rhea" id="RHEA-COMP:12418"/>
        <dbReference type="Rhea" id="RHEA-COMP:12419"/>
        <dbReference type="ChEBI" id="CHEBI:15378"/>
        <dbReference type="ChEBI" id="CHEBI:57856"/>
        <dbReference type="ChEBI" id="CHEBI:59789"/>
        <dbReference type="ChEBI" id="CHEBI:90615"/>
        <dbReference type="ChEBI" id="CHEBI:90616"/>
        <dbReference type="EC" id="2.1.1.72"/>
    </reaction>
</comment>
<organism evidence="7 8">
    <name type="scientific">Pandoraea cepalis</name>
    <dbReference type="NCBI Taxonomy" id="2508294"/>
    <lineage>
        <taxon>Bacteria</taxon>
        <taxon>Pseudomonadati</taxon>
        <taxon>Pseudomonadota</taxon>
        <taxon>Betaproteobacteria</taxon>
        <taxon>Burkholderiales</taxon>
        <taxon>Burkholderiaceae</taxon>
        <taxon>Pandoraea</taxon>
    </lineage>
</organism>
<dbReference type="GO" id="GO:0003677">
    <property type="term" value="F:DNA binding"/>
    <property type="evidence" value="ECO:0007669"/>
    <property type="project" value="InterPro"/>
</dbReference>
<protein>
    <recommendedName>
        <fullName evidence="2">site-specific DNA-methyltransferase (adenine-specific)</fullName>
        <ecNumber evidence="2">2.1.1.72</ecNumber>
    </recommendedName>
</protein>
<dbReference type="PRINTS" id="PR00507">
    <property type="entry name" value="N12N6MTFRASE"/>
</dbReference>
<dbReference type="GO" id="GO:0032259">
    <property type="term" value="P:methylation"/>
    <property type="evidence" value="ECO:0007669"/>
    <property type="project" value="UniProtKB-KW"/>
</dbReference>
<dbReference type="Pfam" id="PF02384">
    <property type="entry name" value="N6_Mtase"/>
    <property type="match status" value="1"/>
</dbReference>
<sequence>MDQIMLSYRAWQHGLGLLAVPLYREQHTDTKHVLLNGVAGNFCLDEDEGIPLLDRSATAWSSNIGHHLTVTRNYVEVVRWDRPDSAEKYTTSSIRTNLDEFHRYLEKNSPDGSNSVVSHALGVFRSMRSSLREGSTGFSALGAFLYLLGCVASETELGRELPANWPVPASGKTAFDAISEADQGYFFDRLAGKIGSFRMLRPDFALLLRHASGALFQEAHAQVVLPDEDWLPGLGPLDAVVNTRSLGITDGAYFTPPSIARTLAEEGLREFSNSRIEEIVIFDPACGSGELLKEALRILEINGFSGRVLLRGWDQSQAAVDIAKFSLGWEAASWNGRVVVQIECHNSVTEPSWPADNHVILMNPPFKSWQEMHGAEQDAVQRQLMGLQANKPNLASVFIMRASQALVSDGVLASVAPRSFFDASSSRKLREALLEEISPVVIVNLANPSLYMHAMVQSGLFVAKRTTSRQPATLVWTDPRPGSVGEALRGLRKFQLEGNVVISEGGYSVYRDKASIYEPRSWLPRPYTGWALGRLLGERKGLVAAKNLFDIKQGVRMGGDVFLVPKDFFTRMSEAERAFFRPAVTNATLVEAHLKLETYIFYPYTTGLDPIDSELDLARLVPAYYEEYLRPNKSELTARRSLVKASQPWWGLIWPREWQYAVKPKLVTKYFGQTGAFAWDTTGEFVVVVGHGWLPRESKKHWQHISSDEYALALVAVFASRLAEKLLSQVSAQVGGGQWDLSSKYVGELPLLAPTPANLRVLRDLAVWGKRIASEEAVDLDILTELVCGAYGIPLDAISS</sequence>
<dbReference type="AlphaFoldDB" id="A0A5E4RE08"/>
<reference evidence="7 8" key="1">
    <citation type="submission" date="2019-08" db="EMBL/GenBank/DDBJ databases">
        <authorList>
            <person name="Peeters C."/>
        </authorList>
    </citation>
    <scope>NUCLEOTIDE SEQUENCE [LARGE SCALE GENOMIC DNA]</scope>
    <source>
        <strain evidence="7 8">LMG 31107</strain>
    </source>
</reference>
<dbReference type="EC" id="2.1.1.72" evidence="2"/>
<dbReference type="PANTHER" id="PTHR33841:SF1">
    <property type="entry name" value="DNA METHYLTRANSFERASE A"/>
    <property type="match status" value="1"/>
</dbReference>
<dbReference type="GO" id="GO:0009007">
    <property type="term" value="F:site-specific DNA-methyltransferase (adenine-specific) activity"/>
    <property type="evidence" value="ECO:0007669"/>
    <property type="project" value="UniProtKB-EC"/>
</dbReference>
<dbReference type="EMBL" id="CABPRY010000001">
    <property type="protein sequence ID" value="VVD60714.1"/>
    <property type="molecule type" value="Genomic_DNA"/>
</dbReference>
<dbReference type="GO" id="GO:0008170">
    <property type="term" value="F:N-methyltransferase activity"/>
    <property type="evidence" value="ECO:0007669"/>
    <property type="project" value="InterPro"/>
</dbReference>
<dbReference type="InterPro" id="IPR029063">
    <property type="entry name" value="SAM-dependent_MTases_sf"/>
</dbReference>
<evidence type="ECO:0000256" key="1">
    <source>
        <dbReference type="ARBA" id="ARBA00006594"/>
    </source>
</evidence>
<feature type="domain" description="DNA methylase adenine-specific" evidence="6">
    <location>
        <begin position="247"/>
        <end position="469"/>
    </location>
</feature>
<keyword evidence="4" id="KW-0808">Transferase</keyword>
<gene>
    <name evidence="7" type="ORF">PCE31107_00088</name>
</gene>
<dbReference type="Gene3D" id="3.40.50.150">
    <property type="entry name" value="Vaccinia Virus protein VP39"/>
    <property type="match status" value="1"/>
</dbReference>
<dbReference type="InterPro" id="IPR003356">
    <property type="entry name" value="DNA_methylase_A-5"/>
</dbReference>
<accession>A0A5E4RE08</accession>
<evidence type="ECO:0000313" key="8">
    <source>
        <dbReference type="Proteomes" id="UP000396788"/>
    </source>
</evidence>
<evidence type="ECO:0000313" key="7">
    <source>
        <dbReference type="EMBL" id="VVD60714.1"/>
    </source>
</evidence>
<dbReference type="InterPro" id="IPR050953">
    <property type="entry name" value="N4_N6_ade-DNA_methylase"/>
</dbReference>
<dbReference type="Proteomes" id="UP000396788">
    <property type="component" value="Unassembled WGS sequence"/>
</dbReference>
<evidence type="ECO:0000259" key="6">
    <source>
        <dbReference type="Pfam" id="PF02384"/>
    </source>
</evidence>
<name>A0A5E4RE08_9BURK</name>
<keyword evidence="3" id="KW-0489">Methyltransferase</keyword>
<evidence type="ECO:0000256" key="5">
    <source>
        <dbReference type="ARBA" id="ARBA00047942"/>
    </source>
</evidence>
<evidence type="ECO:0000256" key="4">
    <source>
        <dbReference type="ARBA" id="ARBA00022679"/>
    </source>
</evidence>
<proteinExistence type="inferred from homology"/>
<dbReference type="PANTHER" id="PTHR33841">
    <property type="entry name" value="DNA METHYLTRANSFERASE YEEA-RELATED"/>
    <property type="match status" value="1"/>
</dbReference>
<evidence type="ECO:0000256" key="2">
    <source>
        <dbReference type="ARBA" id="ARBA00011900"/>
    </source>
</evidence>
<comment type="similarity">
    <text evidence="1">Belongs to the N(4)/N(6)-methyltransferase family.</text>
</comment>
<dbReference type="SUPFAM" id="SSF53335">
    <property type="entry name" value="S-adenosyl-L-methionine-dependent methyltransferases"/>
    <property type="match status" value="1"/>
</dbReference>